<keyword evidence="4" id="KW-1185">Reference proteome</keyword>
<dbReference type="PANTHER" id="PTHR35526">
    <property type="entry name" value="ANTI-SIGMA-F FACTOR RSBW-RELATED"/>
    <property type="match status" value="1"/>
</dbReference>
<proteinExistence type="predicted"/>
<keyword evidence="3" id="KW-0067">ATP-binding</keyword>
<keyword evidence="1" id="KW-0723">Serine/threonine-protein kinase</keyword>
<dbReference type="GO" id="GO:0005524">
    <property type="term" value="F:ATP binding"/>
    <property type="evidence" value="ECO:0007669"/>
    <property type="project" value="UniProtKB-KW"/>
</dbReference>
<dbReference type="Gene3D" id="3.30.565.10">
    <property type="entry name" value="Histidine kinase-like ATPase, C-terminal domain"/>
    <property type="match status" value="1"/>
</dbReference>
<dbReference type="Proteomes" id="UP000677913">
    <property type="component" value="Unassembled WGS sequence"/>
</dbReference>
<evidence type="ECO:0000313" key="3">
    <source>
        <dbReference type="EMBL" id="MBS2961650.1"/>
    </source>
</evidence>
<evidence type="ECO:0000259" key="2">
    <source>
        <dbReference type="Pfam" id="PF13581"/>
    </source>
</evidence>
<keyword evidence="3" id="KW-0547">Nucleotide-binding</keyword>
<comment type="caution">
    <text evidence="3">The sequence shown here is derived from an EMBL/GenBank/DDBJ whole genome shotgun (WGS) entry which is preliminary data.</text>
</comment>
<organism evidence="3 4">
    <name type="scientific">Actinocrinis puniceicyclus</name>
    <dbReference type="NCBI Taxonomy" id="977794"/>
    <lineage>
        <taxon>Bacteria</taxon>
        <taxon>Bacillati</taxon>
        <taxon>Actinomycetota</taxon>
        <taxon>Actinomycetes</taxon>
        <taxon>Catenulisporales</taxon>
        <taxon>Actinospicaceae</taxon>
        <taxon>Actinocrinis</taxon>
    </lineage>
</organism>
<dbReference type="InterPro" id="IPR003594">
    <property type="entry name" value="HATPase_dom"/>
</dbReference>
<keyword evidence="1" id="KW-0418">Kinase</keyword>
<dbReference type="PANTHER" id="PTHR35526:SF3">
    <property type="entry name" value="ANTI-SIGMA-F FACTOR RSBW"/>
    <property type="match status" value="1"/>
</dbReference>
<accession>A0A8J7WLF0</accession>
<dbReference type="Pfam" id="PF13581">
    <property type="entry name" value="HATPase_c_2"/>
    <property type="match status" value="1"/>
</dbReference>
<reference evidence="3" key="1">
    <citation type="submission" date="2021-04" db="EMBL/GenBank/DDBJ databases">
        <title>Genome based classification of Actinospica acidithermotolerans sp. nov., an actinobacterium isolated from an Indonesian hot spring.</title>
        <authorList>
            <person name="Kusuma A.B."/>
            <person name="Putra K.E."/>
            <person name="Nafisah S."/>
            <person name="Loh J."/>
            <person name="Nouioui I."/>
            <person name="Goodfellow M."/>
        </authorList>
    </citation>
    <scope>NUCLEOTIDE SEQUENCE</scope>
    <source>
        <strain evidence="3">DSM 45618</strain>
    </source>
</reference>
<dbReference type="RefSeq" id="WP_211463509.1">
    <property type="nucleotide sequence ID" value="NZ_JAGSXH010000002.1"/>
</dbReference>
<protein>
    <submittedName>
        <fullName evidence="3">ATP-binding protein</fullName>
    </submittedName>
</protein>
<dbReference type="EMBL" id="JAGSXH010000002">
    <property type="protein sequence ID" value="MBS2961650.1"/>
    <property type="molecule type" value="Genomic_DNA"/>
</dbReference>
<dbReference type="SUPFAM" id="SSF55874">
    <property type="entry name" value="ATPase domain of HSP90 chaperone/DNA topoisomerase II/histidine kinase"/>
    <property type="match status" value="1"/>
</dbReference>
<evidence type="ECO:0000256" key="1">
    <source>
        <dbReference type="ARBA" id="ARBA00022527"/>
    </source>
</evidence>
<dbReference type="CDD" id="cd16936">
    <property type="entry name" value="HATPase_RsbW-like"/>
    <property type="match status" value="1"/>
</dbReference>
<dbReference type="GO" id="GO:0004674">
    <property type="term" value="F:protein serine/threonine kinase activity"/>
    <property type="evidence" value="ECO:0007669"/>
    <property type="project" value="UniProtKB-KW"/>
</dbReference>
<evidence type="ECO:0000313" key="4">
    <source>
        <dbReference type="Proteomes" id="UP000677913"/>
    </source>
</evidence>
<keyword evidence="1" id="KW-0808">Transferase</keyword>
<name>A0A8J7WLF0_9ACTN</name>
<dbReference type="InterPro" id="IPR050267">
    <property type="entry name" value="Anti-sigma-factor_SerPK"/>
</dbReference>
<feature type="domain" description="Histidine kinase/HSP90-like ATPase" evidence="2">
    <location>
        <begin position="47"/>
        <end position="166"/>
    </location>
</feature>
<dbReference type="InterPro" id="IPR036890">
    <property type="entry name" value="HATPase_C_sf"/>
</dbReference>
<gene>
    <name evidence="3" type="ORF">KGA66_01230</name>
</gene>
<dbReference type="AlphaFoldDB" id="A0A8J7WLF0"/>
<sequence>MRREARRLARRMLTAVGPSLTTYVPDRARWIMPVPLDRLVVTTLPGPTAVADARRLTVRTLDQWGLAERSSDAAMVVSELAGNAFRHGRGPVRLVLRCEPSAYGPAAACTVRDAGRWTGAQIPDRAAIEAAACDEGGRGLYIARELADSLTVRAARYRPGTAVTATFVTRVLA</sequence>